<dbReference type="EMBL" id="RBCJ01000002">
    <property type="protein sequence ID" value="RKN81742.1"/>
    <property type="molecule type" value="Genomic_DNA"/>
</dbReference>
<dbReference type="AlphaFoldDB" id="A0A3B0C724"/>
<dbReference type="Proteomes" id="UP000276603">
    <property type="component" value="Unassembled WGS sequence"/>
</dbReference>
<reference evidence="1 2" key="1">
    <citation type="submission" date="2018-10" db="EMBL/GenBank/DDBJ databases">
        <title>Ulvibacterium marinum gen. nov., sp. nov., a novel marine bacterium of the family Flavobacteriaceae, isolated from a culture of the green alga Ulva prolifera.</title>
        <authorList>
            <person name="Zhang Z."/>
        </authorList>
    </citation>
    <scope>NUCLEOTIDE SEQUENCE [LARGE SCALE GENOMIC DNA]</scope>
    <source>
        <strain evidence="1 2">CCMM003</strain>
    </source>
</reference>
<proteinExistence type="predicted"/>
<organism evidence="1 2">
    <name type="scientific">Ulvibacterium marinum</name>
    <dbReference type="NCBI Taxonomy" id="2419782"/>
    <lineage>
        <taxon>Bacteria</taxon>
        <taxon>Pseudomonadati</taxon>
        <taxon>Bacteroidota</taxon>
        <taxon>Flavobacteriia</taxon>
        <taxon>Flavobacteriales</taxon>
        <taxon>Flavobacteriaceae</taxon>
        <taxon>Ulvibacterium</taxon>
    </lineage>
</organism>
<comment type="caution">
    <text evidence="1">The sequence shown here is derived from an EMBL/GenBank/DDBJ whole genome shotgun (WGS) entry which is preliminary data.</text>
</comment>
<name>A0A3B0C724_9FLAO</name>
<protein>
    <submittedName>
        <fullName evidence="1">Uncharacterized protein</fullName>
    </submittedName>
</protein>
<accession>A0A3B0C724</accession>
<keyword evidence="2" id="KW-1185">Reference proteome</keyword>
<evidence type="ECO:0000313" key="2">
    <source>
        <dbReference type="Proteomes" id="UP000276603"/>
    </source>
</evidence>
<evidence type="ECO:0000313" key="1">
    <source>
        <dbReference type="EMBL" id="RKN81742.1"/>
    </source>
</evidence>
<gene>
    <name evidence="1" type="ORF">D7Z94_12680</name>
</gene>
<sequence>MKLKKMFAIFQFQFLYPSLSFHRGRFILLNICGLNYLINNSFEMINISQIHFLFVLICGKHIL</sequence>